<feature type="domain" description="Calponin-homology (CH)" evidence="1">
    <location>
        <begin position="1"/>
        <end position="108"/>
    </location>
</feature>
<dbReference type="PANTHER" id="PTHR21595:SF2">
    <property type="entry name" value="CALMODULIN-REGULATED SPECTRIN-ASSOCIATED PROTEIN 3"/>
    <property type="match status" value="1"/>
</dbReference>
<dbReference type="EMBL" id="QNUK01002721">
    <property type="protein sequence ID" value="KAF5879816.1"/>
    <property type="molecule type" value="Genomic_DNA"/>
</dbReference>
<organism evidence="2 3">
    <name type="scientific">Clarias magur</name>
    <name type="common">Asian catfish</name>
    <name type="synonym">Macropteronotus magur</name>
    <dbReference type="NCBI Taxonomy" id="1594786"/>
    <lineage>
        <taxon>Eukaryota</taxon>
        <taxon>Metazoa</taxon>
        <taxon>Chordata</taxon>
        <taxon>Craniata</taxon>
        <taxon>Vertebrata</taxon>
        <taxon>Euteleostomi</taxon>
        <taxon>Actinopterygii</taxon>
        <taxon>Neopterygii</taxon>
        <taxon>Teleostei</taxon>
        <taxon>Ostariophysi</taxon>
        <taxon>Siluriformes</taxon>
        <taxon>Clariidae</taxon>
        <taxon>Clarias</taxon>
    </lineage>
</organism>
<reference evidence="2" key="1">
    <citation type="submission" date="2020-07" db="EMBL/GenBank/DDBJ databases">
        <title>Clarias magur genome sequencing, assembly and annotation.</title>
        <authorList>
            <person name="Kushwaha B."/>
            <person name="Kumar R."/>
            <person name="Das P."/>
            <person name="Joshi C.G."/>
            <person name="Kumar D."/>
            <person name="Nagpure N.S."/>
            <person name="Pandey M."/>
            <person name="Agarwal S."/>
            <person name="Srivastava S."/>
            <person name="Singh M."/>
            <person name="Sahoo L."/>
            <person name="Jayasankar P."/>
            <person name="Meher P.K."/>
            <person name="Koringa P.G."/>
            <person name="Iquebal M.A."/>
            <person name="Das S.P."/>
            <person name="Bit A."/>
            <person name="Patnaik S."/>
            <person name="Patel N."/>
            <person name="Shah T.M."/>
            <person name="Hinsu A."/>
            <person name="Jena J.K."/>
        </authorList>
    </citation>
    <scope>NUCLEOTIDE SEQUENCE</scope>
    <source>
        <strain evidence="2">CIFAMagur01</strain>
        <tissue evidence="2">Testis</tissue>
    </source>
</reference>
<proteinExistence type="predicted"/>
<evidence type="ECO:0000313" key="3">
    <source>
        <dbReference type="Proteomes" id="UP000727407"/>
    </source>
</evidence>
<gene>
    <name evidence="2" type="ORF">DAT39_023682</name>
</gene>
<dbReference type="PROSITE" id="PS50021">
    <property type="entry name" value="CH"/>
    <property type="match status" value="1"/>
</dbReference>
<dbReference type="InterPro" id="IPR032940">
    <property type="entry name" value="CAMSAP"/>
</dbReference>
<sequence length="124" mass="13925">IRYRKDKVQSKQTPTFSVVSGVKDLSNGCAIAATIHFYCPQILALEDVCLKDTMSVADSLYNLQLIREFCNDHLQGCCPLLLEDLLYAPPILRVNIMCFLAELLAVFEVKKPDIVKPVHTLDLT</sequence>
<evidence type="ECO:0000313" key="2">
    <source>
        <dbReference type="EMBL" id="KAF5879816.1"/>
    </source>
</evidence>
<dbReference type="OrthoDB" id="2125658at2759"/>
<dbReference type="GO" id="GO:0007026">
    <property type="term" value="P:negative regulation of microtubule depolymerization"/>
    <property type="evidence" value="ECO:0007669"/>
    <property type="project" value="TreeGrafter"/>
</dbReference>
<dbReference type="AlphaFoldDB" id="A0A8J4WML2"/>
<dbReference type="InterPro" id="IPR001715">
    <property type="entry name" value="CH_dom"/>
</dbReference>
<dbReference type="InterPro" id="IPR036872">
    <property type="entry name" value="CH_dom_sf"/>
</dbReference>
<dbReference type="Pfam" id="PF11971">
    <property type="entry name" value="CAMSAP_CH"/>
    <property type="match status" value="1"/>
</dbReference>
<dbReference type="SUPFAM" id="SSF47576">
    <property type="entry name" value="Calponin-homology domain, CH-domain"/>
    <property type="match status" value="1"/>
</dbReference>
<dbReference type="GO" id="GO:0005516">
    <property type="term" value="F:calmodulin binding"/>
    <property type="evidence" value="ECO:0007669"/>
    <property type="project" value="InterPro"/>
</dbReference>
<dbReference type="GO" id="GO:0036449">
    <property type="term" value="C:microtubule minus-end"/>
    <property type="evidence" value="ECO:0007669"/>
    <property type="project" value="TreeGrafter"/>
</dbReference>
<accession>A0A8J4WML2</accession>
<comment type="caution">
    <text evidence="2">The sequence shown here is derived from an EMBL/GenBank/DDBJ whole genome shotgun (WGS) entry which is preliminary data.</text>
</comment>
<dbReference type="PANTHER" id="PTHR21595">
    <property type="entry name" value="PATRONIN"/>
    <property type="match status" value="1"/>
</dbReference>
<dbReference type="GO" id="GO:0031122">
    <property type="term" value="P:cytoplasmic microtubule organization"/>
    <property type="evidence" value="ECO:0007669"/>
    <property type="project" value="TreeGrafter"/>
</dbReference>
<keyword evidence="3" id="KW-1185">Reference proteome</keyword>
<feature type="non-terminal residue" evidence="2">
    <location>
        <position position="124"/>
    </location>
</feature>
<dbReference type="Proteomes" id="UP000727407">
    <property type="component" value="Unassembled WGS sequence"/>
</dbReference>
<name>A0A8J4WML2_CLAMG</name>
<feature type="non-terminal residue" evidence="2">
    <location>
        <position position="1"/>
    </location>
</feature>
<dbReference type="GO" id="GO:0051011">
    <property type="term" value="F:microtubule minus-end binding"/>
    <property type="evidence" value="ECO:0007669"/>
    <property type="project" value="TreeGrafter"/>
</dbReference>
<evidence type="ECO:0000259" key="1">
    <source>
        <dbReference type="PROSITE" id="PS50021"/>
    </source>
</evidence>
<dbReference type="InterPro" id="IPR022613">
    <property type="entry name" value="CH_CAMSAP_2"/>
</dbReference>
<protein>
    <submittedName>
        <fullName evidence="2">Calmodulin-regulated spectrin-associated protein 3-like isoform X2</fullName>
    </submittedName>
</protein>